<reference evidence="1 2" key="1">
    <citation type="submission" date="2023-04" db="EMBL/GenBank/DDBJ databases">
        <title>Genome of Basidiobolus ranarum AG-B5.</title>
        <authorList>
            <person name="Stajich J.E."/>
            <person name="Carter-House D."/>
            <person name="Gryganskyi A."/>
        </authorList>
    </citation>
    <scope>NUCLEOTIDE SEQUENCE [LARGE SCALE GENOMIC DNA]</scope>
    <source>
        <strain evidence="1 2">AG-B5</strain>
    </source>
</reference>
<comment type="caution">
    <text evidence="1">The sequence shown here is derived from an EMBL/GenBank/DDBJ whole genome shotgun (WGS) entry which is preliminary data.</text>
</comment>
<evidence type="ECO:0000313" key="1">
    <source>
        <dbReference type="EMBL" id="KAK9767611.1"/>
    </source>
</evidence>
<sequence>MSNNRGRNVTNFSPFNFGYQPMYLYDDFKSLGSCRVSTETWHQQLSNTTPCTLEIERFRRCRKYTAACPTKESRVKKYNDVDIEIEHQEGLSKRQLKQVLRPTRCKTTPNIAHYSEEVEWPPKETLKPDSCEIRLETRDERISGCCFPLLWKSGSPSTAEETKRTGWISKVFQVGKKKGKSVNISNSKSPI</sequence>
<accession>A0ABR2X1J9</accession>
<dbReference type="Proteomes" id="UP001479436">
    <property type="component" value="Unassembled WGS sequence"/>
</dbReference>
<name>A0ABR2X1J9_9FUNG</name>
<dbReference type="EMBL" id="JASJQH010000066">
    <property type="protein sequence ID" value="KAK9767611.1"/>
    <property type="molecule type" value="Genomic_DNA"/>
</dbReference>
<proteinExistence type="predicted"/>
<keyword evidence="2" id="KW-1185">Reference proteome</keyword>
<organism evidence="1 2">
    <name type="scientific">Basidiobolus ranarum</name>
    <dbReference type="NCBI Taxonomy" id="34480"/>
    <lineage>
        <taxon>Eukaryota</taxon>
        <taxon>Fungi</taxon>
        <taxon>Fungi incertae sedis</taxon>
        <taxon>Zoopagomycota</taxon>
        <taxon>Entomophthoromycotina</taxon>
        <taxon>Basidiobolomycetes</taxon>
        <taxon>Basidiobolales</taxon>
        <taxon>Basidiobolaceae</taxon>
        <taxon>Basidiobolus</taxon>
    </lineage>
</organism>
<gene>
    <name evidence="1" type="ORF">K7432_002456</name>
</gene>
<evidence type="ECO:0000313" key="2">
    <source>
        <dbReference type="Proteomes" id="UP001479436"/>
    </source>
</evidence>
<protein>
    <submittedName>
        <fullName evidence="1">Uncharacterized protein</fullName>
    </submittedName>
</protein>